<dbReference type="EMBL" id="KV784354">
    <property type="protein sequence ID" value="OEU21523.1"/>
    <property type="molecule type" value="Genomic_DNA"/>
</dbReference>
<evidence type="ECO:0000313" key="2">
    <source>
        <dbReference type="EMBL" id="OEU21523.1"/>
    </source>
</evidence>
<dbReference type="PANTHER" id="PTHR33418">
    <property type="entry name" value="HELICASE-ASSOCIATED"/>
    <property type="match status" value="1"/>
</dbReference>
<dbReference type="Gene3D" id="6.10.140.530">
    <property type="match status" value="2"/>
</dbReference>
<dbReference type="Proteomes" id="UP000095751">
    <property type="component" value="Unassembled WGS sequence"/>
</dbReference>
<proteinExistence type="predicted"/>
<organism evidence="2 3">
    <name type="scientific">Fragilariopsis cylindrus CCMP1102</name>
    <dbReference type="NCBI Taxonomy" id="635003"/>
    <lineage>
        <taxon>Eukaryota</taxon>
        <taxon>Sar</taxon>
        <taxon>Stramenopiles</taxon>
        <taxon>Ochrophyta</taxon>
        <taxon>Bacillariophyta</taxon>
        <taxon>Bacillariophyceae</taxon>
        <taxon>Bacillariophycidae</taxon>
        <taxon>Bacillariales</taxon>
        <taxon>Bacillariaceae</taxon>
        <taxon>Fragilariopsis</taxon>
    </lineage>
</organism>
<evidence type="ECO:0000259" key="1">
    <source>
        <dbReference type="Pfam" id="PF03457"/>
    </source>
</evidence>
<dbReference type="InterPro" id="IPR005114">
    <property type="entry name" value="Helicase_assoc"/>
</dbReference>
<gene>
    <name evidence="2" type="ORF">FRACYDRAFT_180401</name>
</gene>
<accession>A0A1E7FUK8</accession>
<dbReference type="AlphaFoldDB" id="A0A1E7FUK8"/>
<keyword evidence="3" id="KW-1185">Reference proteome</keyword>
<feature type="non-terminal residue" evidence="2">
    <location>
        <position position="210"/>
    </location>
</feature>
<dbReference type="InParanoid" id="A0A1E7FUK8"/>
<evidence type="ECO:0000313" key="3">
    <source>
        <dbReference type="Proteomes" id="UP000095751"/>
    </source>
</evidence>
<protein>
    <recommendedName>
        <fullName evidence="1">Helicase-associated domain-containing protein</fullName>
    </recommendedName>
</protein>
<dbReference type="OrthoDB" id="46808at2759"/>
<dbReference type="KEGG" id="fcy:FRACYDRAFT_180401"/>
<name>A0A1E7FUK8_9STRA</name>
<sequence length="210" mass="25071">MNDNVRLDLVGGKIFNEGLILNGKNFYSDGNRFERIKVLTFLGMVWEFPNEDYEEIWQKHFRQLMEYKEKHGNSNVPQKGFGKLSWWVKIQRELYGNTTRGPIPNAIDNVPLRARPKQTIPQHRIQQLESMGFEWRIRPVALKWIDRYQELVQYKNANGDCNIPQKFNPNPILGKWVMKQRGFYYDKVRGRKSPLTYERQEKLESIGFCW</sequence>
<dbReference type="PANTHER" id="PTHR33418:SF1">
    <property type="entry name" value="HELICASE-ASSOCIATED DOMAIN-CONTAINING PROTEIN"/>
    <property type="match status" value="1"/>
</dbReference>
<reference evidence="2 3" key="1">
    <citation type="submission" date="2016-09" db="EMBL/GenBank/DDBJ databases">
        <title>Extensive genetic diversity and differential bi-allelic expression allows diatom success in the polar Southern Ocean.</title>
        <authorList>
            <consortium name="DOE Joint Genome Institute"/>
            <person name="Mock T."/>
            <person name="Otillar R.P."/>
            <person name="Strauss J."/>
            <person name="Dupont C."/>
            <person name="Frickenhaus S."/>
            <person name="Maumus F."/>
            <person name="Mcmullan M."/>
            <person name="Sanges R."/>
            <person name="Schmutz J."/>
            <person name="Toseland A."/>
            <person name="Valas R."/>
            <person name="Veluchamy A."/>
            <person name="Ward B.J."/>
            <person name="Allen A."/>
            <person name="Barry K."/>
            <person name="Falciatore A."/>
            <person name="Ferrante M."/>
            <person name="Fortunato A.E."/>
            <person name="Gloeckner G."/>
            <person name="Gruber A."/>
            <person name="Hipkin R."/>
            <person name="Janech M."/>
            <person name="Kroth P."/>
            <person name="Leese F."/>
            <person name="Lindquist E."/>
            <person name="Lyon B.R."/>
            <person name="Martin J."/>
            <person name="Mayer C."/>
            <person name="Parker M."/>
            <person name="Quesneville H."/>
            <person name="Raymond J."/>
            <person name="Uhlig C."/>
            <person name="Valentin K.U."/>
            <person name="Worden A.Z."/>
            <person name="Armbrust E.V."/>
            <person name="Bowler C."/>
            <person name="Green B."/>
            <person name="Moulton V."/>
            <person name="Van Oosterhout C."/>
            <person name="Grigoriev I."/>
        </authorList>
    </citation>
    <scope>NUCLEOTIDE SEQUENCE [LARGE SCALE GENOMIC DNA]</scope>
    <source>
        <strain evidence="2 3">CCMP1102</strain>
    </source>
</reference>
<dbReference type="Pfam" id="PF03457">
    <property type="entry name" value="HA"/>
    <property type="match status" value="2"/>
</dbReference>
<feature type="domain" description="Helicase-associated" evidence="1">
    <location>
        <begin position="54"/>
        <end position="133"/>
    </location>
</feature>
<feature type="domain" description="Helicase-associated" evidence="1">
    <location>
        <begin position="143"/>
        <end position="208"/>
    </location>
</feature>